<dbReference type="AlphaFoldDB" id="A0A1J5PWB7"/>
<comment type="caution">
    <text evidence="2">The sequence shown here is derived from an EMBL/GenBank/DDBJ whole genome shotgun (WGS) entry which is preliminary data.</text>
</comment>
<name>A0A1J5PWB7_9ZZZZ</name>
<protein>
    <submittedName>
        <fullName evidence="2">Uncharacterized protein</fullName>
    </submittedName>
</protein>
<feature type="region of interest" description="Disordered" evidence="1">
    <location>
        <begin position="1"/>
        <end position="24"/>
    </location>
</feature>
<gene>
    <name evidence="2" type="ORF">GALL_431680</name>
</gene>
<dbReference type="EMBL" id="MLJW01002253">
    <property type="protein sequence ID" value="OIQ75168.1"/>
    <property type="molecule type" value="Genomic_DNA"/>
</dbReference>
<evidence type="ECO:0000256" key="1">
    <source>
        <dbReference type="SAM" id="MobiDB-lite"/>
    </source>
</evidence>
<sequence>MVGEQARGQVDGLLRPRGNEHLLGRDPHRTRQAEILRHRHAQRHIAALLSVVEQIAVEAAPVFGLQLLPELDGELGELDRPRGEGLYLIVRRPRLRGEQRPTLRQFTRGLRRRPRSGFASARGRAQGAEVGQGVRHEGAAALLRGQVALGGELVDGRHDGVARQVQIARQITRRRQLHPGGHAPGKDGRTQRQIEPAVQRRHGCRLAVHALQFGEQKFGQVEGAHDDEKSENGLAPWENLGVALPRVPVGR</sequence>
<proteinExistence type="predicted"/>
<reference evidence="2" key="1">
    <citation type="submission" date="2016-10" db="EMBL/GenBank/DDBJ databases">
        <title>Sequence of Gallionella enrichment culture.</title>
        <authorList>
            <person name="Poehlein A."/>
            <person name="Muehling M."/>
            <person name="Daniel R."/>
        </authorList>
    </citation>
    <scope>NUCLEOTIDE SEQUENCE</scope>
</reference>
<feature type="region of interest" description="Disordered" evidence="1">
    <location>
        <begin position="111"/>
        <end position="132"/>
    </location>
</feature>
<evidence type="ECO:0000313" key="2">
    <source>
        <dbReference type="EMBL" id="OIQ75168.1"/>
    </source>
</evidence>
<organism evidence="2">
    <name type="scientific">mine drainage metagenome</name>
    <dbReference type="NCBI Taxonomy" id="410659"/>
    <lineage>
        <taxon>unclassified sequences</taxon>
        <taxon>metagenomes</taxon>
        <taxon>ecological metagenomes</taxon>
    </lineage>
</organism>
<accession>A0A1J5PWB7</accession>